<organism evidence="14 15">
    <name type="scientific">Parastrongyloides trichosuri</name>
    <name type="common">Possum-specific nematode worm</name>
    <dbReference type="NCBI Taxonomy" id="131310"/>
    <lineage>
        <taxon>Eukaryota</taxon>
        <taxon>Metazoa</taxon>
        <taxon>Ecdysozoa</taxon>
        <taxon>Nematoda</taxon>
        <taxon>Chromadorea</taxon>
        <taxon>Rhabditida</taxon>
        <taxon>Tylenchina</taxon>
        <taxon>Panagrolaimomorpha</taxon>
        <taxon>Strongyloidoidea</taxon>
        <taxon>Strongyloididae</taxon>
        <taxon>Parastrongyloides</taxon>
    </lineage>
</organism>
<dbReference type="InterPro" id="IPR018000">
    <property type="entry name" value="Neurotransmitter_ion_chnl_CS"/>
</dbReference>
<reference evidence="15" key="1">
    <citation type="submission" date="2017-02" db="UniProtKB">
        <authorList>
            <consortium name="WormBaseParasite"/>
        </authorList>
    </citation>
    <scope>IDENTIFICATION</scope>
</reference>
<dbReference type="PRINTS" id="PR00252">
    <property type="entry name" value="NRIONCHANNEL"/>
</dbReference>
<keyword evidence="8 11" id="KW-0406">Ion transport</keyword>
<evidence type="ECO:0000259" key="13">
    <source>
        <dbReference type="Pfam" id="PF02932"/>
    </source>
</evidence>
<evidence type="ECO:0000256" key="11">
    <source>
        <dbReference type="RuleBase" id="RU000687"/>
    </source>
</evidence>
<evidence type="ECO:0000259" key="12">
    <source>
        <dbReference type="Pfam" id="PF02931"/>
    </source>
</evidence>
<evidence type="ECO:0000256" key="10">
    <source>
        <dbReference type="ARBA" id="ARBA00023303"/>
    </source>
</evidence>
<evidence type="ECO:0000256" key="8">
    <source>
        <dbReference type="ARBA" id="ARBA00023065"/>
    </source>
</evidence>
<dbReference type="GO" id="GO:0005886">
    <property type="term" value="C:plasma membrane"/>
    <property type="evidence" value="ECO:0007669"/>
    <property type="project" value="UniProtKB-SubCell"/>
</dbReference>
<dbReference type="WBParaSite" id="PTRK_0001154400.1">
    <property type="protein sequence ID" value="PTRK_0001154400.1"/>
    <property type="gene ID" value="PTRK_0001154400"/>
</dbReference>
<dbReference type="Pfam" id="PF02931">
    <property type="entry name" value="Neur_chan_LBD"/>
    <property type="match status" value="1"/>
</dbReference>
<dbReference type="GO" id="GO:0004888">
    <property type="term" value="F:transmembrane signaling receptor activity"/>
    <property type="evidence" value="ECO:0007669"/>
    <property type="project" value="InterPro"/>
</dbReference>
<dbReference type="Gene3D" id="1.20.58.390">
    <property type="entry name" value="Neurotransmitter-gated ion-channel transmembrane domain"/>
    <property type="match status" value="1"/>
</dbReference>
<dbReference type="SUPFAM" id="SSF90112">
    <property type="entry name" value="Neurotransmitter-gated ion-channel transmembrane pore"/>
    <property type="match status" value="1"/>
</dbReference>
<evidence type="ECO:0000256" key="5">
    <source>
        <dbReference type="ARBA" id="ARBA00022692"/>
    </source>
</evidence>
<evidence type="ECO:0000256" key="7">
    <source>
        <dbReference type="ARBA" id="ARBA00022989"/>
    </source>
</evidence>
<dbReference type="Proteomes" id="UP000038045">
    <property type="component" value="Unplaced"/>
</dbReference>
<feature type="domain" description="Neurotransmitter-gated ion-channel ligand-binding" evidence="12">
    <location>
        <begin position="134"/>
        <end position="306"/>
    </location>
</feature>
<feature type="domain" description="Neurotransmitter-gated ion-channel transmembrane" evidence="13">
    <location>
        <begin position="344"/>
        <end position="484"/>
    </location>
</feature>
<dbReference type="CDD" id="cd19049">
    <property type="entry name" value="LGIC_TM_anion"/>
    <property type="match status" value="1"/>
</dbReference>
<protein>
    <submittedName>
        <fullName evidence="15">Neur_chan_LBD domain-containing protein</fullName>
    </submittedName>
</protein>
<dbReference type="GO" id="GO:0005230">
    <property type="term" value="F:extracellular ligand-gated monoatomic ion channel activity"/>
    <property type="evidence" value="ECO:0007669"/>
    <property type="project" value="InterPro"/>
</dbReference>
<dbReference type="InterPro" id="IPR006201">
    <property type="entry name" value="Neur_channel"/>
</dbReference>
<comment type="similarity">
    <text evidence="11">Belongs to the ligand-gated ion channel (TC 1.A.9) family.</text>
</comment>
<accession>A0A0N4ZSR2</accession>
<dbReference type="Gene3D" id="2.70.170.10">
    <property type="entry name" value="Neurotransmitter-gated ion-channel ligand-binding domain"/>
    <property type="match status" value="1"/>
</dbReference>
<dbReference type="Pfam" id="PF02932">
    <property type="entry name" value="Neur_chan_memb"/>
    <property type="match status" value="1"/>
</dbReference>
<dbReference type="InterPro" id="IPR038050">
    <property type="entry name" value="Neuro_actylchol_rec"/>
</dbReference>
<dbReference type="InterPro" id="IPR006029">
    <property type="entry name" value="Neurotrans-gated_channel_TM"/>
</dbReference>
<feature type="transmembrane region" description="Helical" evidence="11">
    <location>
        <begin position="337"/>
        <end position="359"/>
    </location>
</feature>
<sequence>MNENEKIRHGGEIKNTKSHSFLNDDNTKFIEPYIGNFGDMFAKSIKAKNEHPEYMNIKSKKEDVEHLKEEIDKNIDIEGEMKKYNEFSKNKFDENYPIHNLCDAKNSGHQTDNLLWSESADRLLKVIGNGVVKNGYNMFMAPGQAEGKPTNVSVAIYIESMSSFKAQTMDFELDFYLALAFYDRRLAHNCTHPILVAQKFIADRIWFPDLYIINSKFLIQEVTTPNFMVLVYPDGLIFKSMRIDVTLSCMMDLKNFPMDTQSCPITMQSYAHINQILELNWHDAPPYFPIGSNEEIKLNDMQIIKTRFEKCSGPYPMFRGSGEWSCIRAYIVMKRLVLFHVIQTYVPTGMLVVVSWMSFWLDPRASPARISLTITGLLTLTTMSNGARQDLPQVSYIKALDIWLTFSQALIFLVLMEYSFVSYYMTKKTVYCKHKQLYKNEISNNDSSEKTYSTTNGNGNVMRSFNKKCSVKNWNIDDRERERKKRRLINKTFRNRSEECLNRIKKRSYIESDEILMDDKNIYANTNIINNNNEVLASNPYSLASGIGRCMNATAVICDNATNISSSHFMEKLNRKFSKAWFEVTKDIETAVSADYIIFA</sequence>
<dbReference type="PRINTS" id="PR00253">
    <property type="entry name" value="GABAARECEPTR"/>
</dbReference>
<proteinExistence type="inferred from homology"/>
<comment type="subcellular location">
    <subcellularLocation>
        <location evidence="2">Cell membrane</location>
    </subcellularLocation>
    <subcellularLocation>
        <location evidence="1">Membrane</location>
        <topology evidence="1">Multi-pass membrane protein</topology>
    </subcellularLocation>
</comment>
<keyword evidence="10 11" id="KW-0407">Ion channel</keyword>
<evidence type="ECO:0000313" key="14">
    <source>
        <dbReference type="Proteomes" id="UP000038045"/>
    </source>
</evidence>
<dbReference type="STRING" id="131310.A0A0N4ZSR2"/>
<dbReference type="InterPro" id="IPR036719">
    <property type="entry name" value="Neuro-gated_channel_TM_sf"/>
</dbReference>
<feature type="transmembrane region" description="Helical" evidence="11">
    <location>
        <begin position="402"/>
        <end position="425"/>
    </location>
</feature>
<evidence type="ECO:0000256" key="3">
    <source>
        <dbReference type="ARBA" id="ARBA00022448"/>
    </source>
</evidence>
<keyword evidence="9 11" id="KW-0472">Membrane</keyword>
<evidence type="ECO:0000256" key="6">
    <source>
        <dbReference type="ARBA" id="ARBA00022729"/>
    </source>
</evidence>
<keyword evidence="3 11" id="KW-0813">Transport</keyword>
<dbReference type="InterPro" id="IPR006202">
    <property type="entry name" value="Neur_chan_lig-bd"/>
</dbReference>
<evidence type="ECO:0000256" key="2">
    <source>
        <dbReference type="ARBA" id="ARBA00004236"/>
    </source>
</evidence>
<evidence type="ECO:0000313" key="15">
    <source>
        <dbReference type="WBParaSite" id="PTRK_0001154400.1"/>
    </source>
</evidence>
<keyword evidence="7 11" id="KW-1133">Transmembrane helix</keyword>
<evidence type="ECO:0000256" key="9">
    <source>
        <dbReference type="ARBA" id="ARBA00023136"/>
    </source>
</evidence>
<keyword evidence="6" id="KW-0732">Signal</keyword>
<dbReference type="SUPFAM" id="SSF63712">
    <property type="entry name" value="Nicotinic receptor ligand binding domain-like"/>
    <property type="match status" value="1"/>
</dbReference>
<evidence type="ECO:0000256" key="1">
    <source>
        <dbReference type="ARBA" id="ARBA00004141"/>
    </source>
</evidence>
<keyword evidence="14" id="KW-1185">Reference proteome</keyword>
<keyword evidence="4" id="KW-1003">Cell membrane</keyword>
<dbReference type="InterPro" id="IPR006028">
    <property type="entry name" value="GABAA/Glycine_rcpt"/>
</dbReference>
<name>A0A0N4ZSR2_PARTI</name>
<dbReference type="CDD" id="cd18987">
    <property type="entry name" value="LGIC_ECD_anion"/>
    <property type="match status" value="1"/>
</dbReference>
<comment type="caution">
    <text evidence="11">Lacks conserved residue(s) required for the propagation of feature annotation.</text>
</comment>
<dbReference type="PANTHER" id="PTHR18945">
    <property type="entry name" value="NEUROTRANSMITTER GATED ION CHANNEL"/>
    <property type="match status" value="1"/>
</dbReference>
<dbReference type="AlphaFoldDB" id="A0A0N4ZSR2"/>
<keyword evidence="5 11" id="KW-0812">Transmembrane</keyword>
<evidence type="ECO:0000256" key="4">
    <source>
        <dbReference type="ARBA" id="ARBA00022475"/>
    </source>
</evidence>
<dbReference type="InterPro" id="IPR036734">
    <property type="entry name" value="Neur_chan_lig-bd_sf"/>
</dbReference>
<dbReference type="PROSITE" id="PS00236">
    <property type="entry name" value="NEUROTR_ION_CHANNEL"/>
    <property type="match status" value="1"/>
</dbReference>